<dbReference type="OrthoDB" id="9809288at2"/>
<proteinExistence type="inferred from homology"/>
<reference evidence="7 8" key="1">
    <citation type="submission" date="2018-08" db="EMBL/GenBank/DDBJ databases">
        <title>Pallidiluteibacterium maritimus gen. nov., sp. nov., isolated from coastal sediment.</title>
        <authorList>
            <person name="Zhou L.Y."/>
        </authorList>
    </citation>
    <scope>NUCLEOTIDE SEQUENCE [LARGE SCALE GENOMIC DNA]</scope>
    <source>
        <strain evidence="7 8">XSD2</strain>
    </source>
</reference>
<comment type="cofactor">
    <cofactor evidence="1">
        <name>FMN</name>
        <dbReference type="ChEBI" id="CHEBI:58210"/>
    </cofactor>
</comment>
<dbReference type="InterPro" id="IPR000415">
    <property type="entry name" value="Nitroreductase-like"/>
</dbReference>
<protein>
    <submittedName>
        <fullName evidence="7">Nitroreductase</fullName>
    </submittedName>
</protein>
<dbReference type="GO" id="GO:0016491">
    <property type="term" value="F:oxidoreductase activity"/>
    <property type="evidence" value="ECO:0007669"/>
    <property type="project" value="UniProtKB-KW"/>
</dbReference>
<dbReference type="InterPro" id="IPR029479">
    <property type="entry name" value="Nitroreductase"/>
</dbReference>
<evidence type="ECO:0000256" key="3">
    <source>
        <dbReference type="ARBA" id="ARBA00022630"/>
    </source>
</evidence>
<keyword evidence="8" id="KW-1185">Reference proteome</keyword>
<dbReference type="PANTHER" id="PTHR43673">
    <property type="entry name" value="NAD(P)H NITROREDUCTASE YDGI-RELATED"/>
    <property type="match status" value="1"/>
</dbReference>
<dbReference type="Gene3D" id="3.40.109.10">
    <property type="entry name" value="NADH Oxidase"/>
    <property type="match status" value="1"/>
</dbReference>
<name>A0A399T080_9BACT</name>
<dbReference type="SUPFAM" id="SSF55469">
    <property type="entry name" value="FMN-dependent nitroreductase-like"/>
    <property type="match status" value="1"/>
</dbReference>
<feature type="domain" description="Nitroreductase" evidence="6">
    <location>
        <begin position="7"/>
        <end position="55"/>
    </location>
</feature>
<gene>
    <name evidence="7" type="ORF">D1614_13720</name>
</gene>
<comment type="caution">
    <text evidence="7">The sequence shown here is derived from an EMBL/GenBank/DDBJ whole genome shotgun (WGS) entry which is preliminary data.</text>
</comment>
<dbReference type="EMBL" id="QWGR01000007">
    <property type="protein sequence ID" value="RIJ47637.1"/>
    <property type="molecule type" value="Genomic_DNA"/>
</dbReference>
<dbReference type="CDD" id="cd20609">
    <property type="entry name" value="nitroreductase"/>
    <property type="match status" value="1"/>
</dbReference>
<comment type="similarity">
    <text evidence="2">Belongs to the nitroreductase family.</text>
</comment>
<keyword evidence="5" id="KW-0560">Oxidoreductase</keyword>
<dbReference type="RefSeq" id="WP_119438523.1">
    <property type="nucleotide sequence ID" value="NZ_QWGR01000007.1"/>
</dbReference>
<evidence type="ECO:0000256" key="4">
    <source>
        <dbReference type="ARBA" id="ARBA00022643"/>
    </source>
</evidence>
<organism evidence="7 8">
    <name type="scientific">Maribellus luteus</name>
    <dbReference type="NCBI Taxonomy" id="2305463"/>
    <lineage>
        <taxon>Bacteria</taxon>
        <taxon>Pseudomonadati</taxon>
        <taxon>Bacteroidota</taxon>
        <taxon>Bacteroidia</taxon>
        <taxon>Marinilabiliales</taxon>
        <taxon>Prolixibacteraceae</taxon>
        <taxon>Maribellus</taxon>
    </lineage>
</organism>
<dbReference type="Pfam" id="PF00881">
    <property type="entry name" value="Nitroreductase"/>
    <property type="match status" value="2"/>
</dbReference>
<evidence type="ECO:0000259" key="6">
    <source>
        <dbReference type="Pfam" id="PF00881"/>
    </source>
</evidence>
<keyword evidence="3" id="KW-0285">Flavoprotein</keyword>
<evidence type="ECO:0000313" key="8">
    <source>
        <dbReference type="Proteomes" id="UP000265926"/>
    </source>
</evidence>
<dbReference type="PANTHER" id="PTHR43673:SF2">
    <property type="entry name" value="NITROREDUCTASE"/>
    <property type="match status" value="1"/>
</dbReference>
<keyword evidence="4" id="KW-0288">FMN</keyword>
<feature type="domain" description="Nitroreductase" evidence="6">
    <location>
        <begin position="61"/>
        <end position="147"/>
    </location>
</feature>
<evidence type="ECO:0000256" key="2">
    <source>
        <dbReference type="ARBA" id="ARBA00007118"/>
    </source>
</evidence>
<sequence>MTLPDIIKKRFSVRKFKGQPVEKQKLIQILEAGRMAPSAVNYQPWHFIVVEQEKLAELCTTYSAQWLQQAPLAIVICSDHSQSWKRGSDGKDSADIDAAIAIDHMTLMATFLGLGTCWVCNFNANRCSEILKLPRNIEPVALLPFGYPDISAPNKQRKSLDEIVHYNEFGQKLS</sequence>
<evidence type="ECO:0000313" key="7">
    <source>
        <dbReference type="EMBL" id="RIJ47637.1"/>
    </source>
</evidence>
<evidence type="ECO:0000256" key="5">
    <source>
        <dbReference type="ARBA" id="ARBA00023002"/>
    </source>
</evidence>
<accession>A0A399T080</accession>
<dbReference type="Proteomes" id="UP000265926">
    <property type="component" value="Unassembled WGS sequence"/>
</dbReference>
<dbReference type="AlphaFoldDB" id="A0A399T080"/>
<evidence type="ECO:0000256" key="1">
    <source>
        <dbReference type="ARBA" id="ARBA00001917"/>
    </source>
</evidence>